<dbReference type="PROSITE" id="PS50109">
    <property type="entry name" value="HIS_KIN"/>
    <property type="match status" value="1"/>
</dbReference>
<gene>
    <name evidence="7" type="ORF">GGR11_001162</name>
</gene>
<dbReference type="InterPro" id="IPR011123">
    <property type="entry name" value="Y_Y_Y"/>
</dbReference>
<evidence type="ECO:0000313" key="7">
    <source>
        <dbReference type="EMBL" id="MBB3871648.1"/>
    </source>
</evidence>
<dbReference type="Pfam" id="PF07495">
    <property type="entry name" value="Y_Y_Y"/>
    <property type="match status" value="1"/>
</dbReference>
<evidence type="ECO:0000256" key="2">
    <source>
        <dbReference type="ARBA" id="ARBA00022777"/>
    </source>
</evidence>
<name>A0A7W6EZF2_9CAUL</name>
<feature type="signal peptide" evidence="5">
    <location>
        <begin position="1"/>
        <end position="20"/>
    </location>
</feature>
<dbReference type="Pfam" id="PF07730">
    <property type="entry name" value="HisKA_3"/>
    <property type="match status" value="1"/>
</dbReference>
<dbReference type="SUPFAM" id="SSF63829">
    <property type="entry name" value="Calcium-dependent phosphotriesterase"/>
    <property type="match status" value="3"/>
</dbReference>
<dbReference type="AlphaFoldDB" id="A0A7W6EZF2"/>
<keyword evidence="5" id="KW-0732">Signal</keyword>
<protein>
    <submittedName>
        <fullName evidence="7">Signal transduction histidine kinase/ligand-binding sensor domain-containing protein</fullName>
    </submittedName>
</protein>
<dbReference type="GO" id="GO:0000155">
    <property type="term" value="F:phosphorelay sensor kinase activity"/>
    <property type="evidence" value="ECO:0007669"/>
    <property type="project" value="InterPro"/>
</dbReference>
<dbReference type="Gene3D" id="2.60.40.10">
    <property type="entry name" value="Immunoglobulins"/>
    <property type="match status" value="1"/>
</dbReference>
<organism evidence="7 8">
    <name type="scientific">Brevundimonas mediterranea</name>
    <dbReference type="NCBI Taxonomy" id="74329"/>
    <lineage>
        <taxon>Bacteria</taxon>
        <taxon>Pseudomonadati</taxon>
        <taxon>Pseudomonadota</taxon>
        <taxon>Alphaproteobacteria</taxon>
        <taxon>Caulobacterales</taxon>
        <taxon>Caulobacteraceae</taxon>
        <taxon>Brevundimonas</taxon>
    </lineage>
</organism>
<dbReference type="Pfam" id="PF02518">
    <property type="entry name" value="HATPase_c"/>
    <property type="match status" value="1"/>
</dbReference>
<evidence type="ECO:0000256" key="4">
    <source>
        <dbReference type="SAM" id="Phobius"/>
    </source>
</evidence>
<dbReference type="Gene3D" id="3.30.565.10">
    <property type="entry name" value="Histidine kinase-like ATPase, C-terminal domain"/>
    <property type="match status" value="1"/>
</dbReference>
<feature type="transmembrane region" description="Helical" evidence="4">
    <location>
        <begin position="737"/>
        <end position="757"/>
    </location>
</feature>
<dbReference type="InterPro" id="IPR036890">
    <property type="entry name" value="HATPase_C_sf"/>
</dbReference>
<dbReference type="GO" id="GO:0046983">
    <property type="term" value="F:protein dimerization activity"/>
    <property type="evidence" value="ECO:0007669"/>
    <property type="project" value="InterPro"/>
</dbReference>
<dbReference type="RefSeq" id="WP_183195804.1">
    <property type="nucleotide sequence ID" value="NZ_JACIDA010000001.1"/>
</dbReference>
<dbReference type="InterPro" id="IPR015943">
    <property type="entry name" value="WD40/YVTN_repeat-like_dom_sf"/>
</dbReference>
<keyword evidence="3" id="KW-0902">Two-component regulatory system</keyword>
<keyword evidence="4" id="KW-1133">Transmembrane helix</keyword>
<sequence length="994" mass="108679">MKALLLALMAVLAVSGAARADGEPLSISQFHHSRWDVMEGGPSLAIAVSQAPDGFLWIVSADGLSRFDGVGFDSFTSRQNPDAAAAIRSLLTTRSGAVWVGLGEFGGVWTLRDGELVDTHMPDPPIQVTNLAEDHDGVIWAATARLDGPLQRYVNGRWSELDPSWGLPEGWVFDLLVTRDGALWVAMMDRILVLPRGAKRFVETSAAVVAGAGLAEDSNGRVWLADRSGVRRLPDYLDGAKETRAEPAYAVSGIGRARIRFAPDGSLWGATRGDGIFRIQSPDRSGTLSRYRAADGLGSDSASDVMVDREGTVWVAAGSLDSFVSTGLVREAEIPSSPAGYRMMVDDLGRVYVTYENGVSIIRPGRAPEPLGAADFEGLCSGRNGAVWVSTRDRLRRVVDGRYGMSVPVELETVSCGEDREGRLWRIDSSRTLKVWEDDQWRDMTDRLPVGKDLPWSIVMDRRGDPIILMDRRYLVKFDGLRPQVLSNAALGVGPFINSVQDGPSGLIVAGTKGLARIRPGQIQRLNVRDHPWLNYVSSISWGTNGVVWIMSRAGLVRLSAADLDRAFDLPGLSIPHVARRGLPGLQGGRRLIDGLTAALGGDGRFWFITTGGLMQVEPQGLTMNRLAPPVVIRNVTARGVSYDASKPVVLPEGTRNLTINYSALSLRMPRLVRFRYRLEGVDRTWVEAGTRREAIYTNLGPGKHRFQVIAANEDGVWNTVGAGVEVEIPNTFTQTWMFYALCGLGLAGLFWVVVNLRMRVVAGRIRSKMTERLAERERIARELHDTLLQGVQGLILRLQVLVEDFPRQAPVRTALETALDDADEIVGEARERVQNLRLVRTEGDLDTALRKLVDFRNATHQGPITIVTEGAPYPLNPIVCDEILQIVSEALFNAHRHAQASEIRVEVGYARSELIVAVADDGVGIPADVLSHGRAGHFGLSGMRERARTIGARLAVEAGADGGTTVTVRIRVRGAYFARLLKAFPLWLRTPHD</sequence>
<dbReference type="SUPFAM" id="SSF55874">
    <property type="entry name" value="ATPase domain of HSP90 chaperone/DNA topoisomerase II/histidine kinase"/>
    <property type="match status" value="1"/>
</dbReference>
<feature type="chain" id="PRO_5031181912" evidence="5">
    <location>
        <begin position="21"/>
        <end position="994"/>
    </location>
</feature>
<dbReference type="SMART" id="SM00387">
    <property type="entry name" value="HATPase_c"/>
    <property type="match status" value="1"/>
</dbReference>
<dbReference type="Proteomes" id="UP000532936">
    <property type="component" value="Unassembled WGS sequence"/>
</dbReference>
<dbReference type="PANTHER" id="PTHR24421:SF62">
    <property type="entry name" value="SENSORY TRANSDUCTION HISTIDINE KINASE"/>
    <property type="match status" value="1"/>
</dbReference>
<keyword evidence="4" id="KW-0812">Transmembrane</keyword>
<dbReference type="InterPro" id="IPR013783">
    <property type="entry name" value="Ig-like_fold"/>
</dbReference>
<reference evidence="7 8" key="1">
    <citation type="submission" date="2020-08" db="EMBL/GenBank/DDBJ databases">
        <title>Genomic Encyclopedia of Type Strains, Phase IV (KMG-IV): sequencing the most valuable type-strain genomes for metagenomic binning, comparative biology and taxonomic classification.</title>
        <authorList>
            <person name="Goeker M."/>
        </authorList>
    </citation>
    <scope>NUCLEOTIDE SEQUENCE [LARGE SCALE GENOMIC DNA]</scope>
    <source>
        <strain evidence="7 8">DSM 14878</strain>
    </source>
</reference>
<evidence type="ECO:0000256" key="3">
    <source>
        <dbReference type="ARBA" id="ARBA00023012"/>
    </source>
</evidence>
<dbReference type="InterPro" id="IPR011712">
    <property type="entry name" value="Sig_transdc_His_kin_sub3_dim/P"/>
</dbReference>
<evidence type="ECO:0000256" key="5">
    <source>
        <dbReference type="SAM" id="SignalP"/>
    </source>
</evidence>
<dbReference type="CDD" id="cd16917">
    <property type="entry name" value="HATPase_UhpB-NarQ-NarX-like"/>
    <property type="match status" value="1"/>
</dbReference>
<keyword evidence="4" id="KW-0472">Membrane</keyword>
<dbReference type="InterPro" id="IPR005467">
    <property type="entry name" value="His_kinase_dom"/>
</dbReference>
<keyword evidence="1" id="KW-0808">Transferase</keyword>
<accession>A0A7W6EZF2</accession>
<dbReference type="Gene3D" id="1.20.5.1930">
    <property type="match status" value="1"/>
</dbReference>
<dbReference type="Gene3D" id="2.130.10.10">
    <property type="entry name" value="YVTN repeat-like/Quinoprotein amine dehydrogenase"/>
    <property type="match status" value="3"/>
</dbReference>
<comment type="caution">
    <text evidence="7">The sequence shown here is derived from an EMBL/GenBank/DDBJ whole genome shotgun (WGS) entry which is preliminary data.</text>
</comment>
<dbReference type="InterPro" id="IPR003594">
    <property type="entry name" value="HATPase_dom"/>
</dbReference>
<evidence type="ECO:0000259" key="6">
    <source>
        <dbReference type="PROSITE" id="PS50109"/>
    </source>
</evidence>
<keyword evidence="2 7" id="KW-0418">Kinase</keyword>
<dbReference type="EMBL" id="JACIDA010000001">
    <property type="protein sequence ID" value="MBB3871648.1"/>
    <property type="molecule type" value="Genomic_DNA"/>
</dbReference>
<dbReference type="PANTHER" id="PTHR24421">
    <property type="entry name" value="NITRATE/NITRITE SENSOR PROTEIN NARX-RELATED"/>
    <property type="match status" value="1"/>
</dbReference>
<dbReference type="InterPro" id="IPR050482">
    <property type="entry name" value="Sensor_HK_TwoCompSys"/>
</dbReference>
<proteinExistence type="predicted"/>
<evidence type="ECO:0000313" key="8">
    <source>
        <dbReference type="Proteomes" id="UP000532936"/>
    </source>
</evidence>
<dbReference type="GO" id="GO:0016020">
    <property type="term" value="C:membrane"/>
    <property type="evidence" value="ECO:0007669"/>
    <property type="project" value="InterPro"/>
</dbReference>
<evidence type="ECO:0000256" key="1">
    <source>
        <dbReference type="ARBA" id="ARBA00022679"/>
    </source>
</evidence>
<feature type="domain" description="Histidine kinase" evidence="6">
    <location>
        <begin position="882"/>
        <end position="975"/>
    </location>
</feature>